<gene>
    <name evidence="2" type="ORF">GCM10023338_23080</name>
</gene>
<dbReference type="Pfam" id="PF02592">
    <property type="entry name" value="Vut_1"/>
    <property type="match status" value="1"/>
</dbReference>
<feature type="transmembrane region" description="Helical" evidence="1">
    <location>
        <begin position="52"/>
        <end position="75"/>
    </location>
</feature>
<accession>A0ABP9MXP5</accession>
<dbReference type="PANTHER" id="PTHR34300">
    <property type="entry name" value="QUEUOSINE PRECURSOR TRANSPORTER-RELATED"/>
    <property type="match status" value="1"/>
</dbReference>
<keyword evidence="1" id="KW-0472">Membrane</keyword>
<evidence type="ECO:0000313" key="2">
    <source>
        <dbReference type="EMBL" id="GAA5103989.1"/>
    </source>
</evidence>
<evidence type="ECO:0000256" key="1">
    <source>
        <dbReference type="SAM" id="Phobius"/>
    </source>
</evidence>
<dbReference type="Proteomes" id="UP001500631">
    <property type="component" value="Unassembled WGS sequence"/>
</dbReference>
<comment type="caution">
    <text evidence="2">The sequence shown here is derived from an EMBL/GenBank/DDBJ whole genome shotgun (WGS) entry which is preliminary data.</text>
</comment>
<name>A0ABP9MXP5_9GAMM</name>
<reference evidence="3" key="1">
    <citation type="journal article" date="2019" name="Int. J. Syst. Evol. Microbiol.">
        <title>The Global Catalogue of Microorganisms (GCM) 10K type strain sequencing project: providing services to taxonomists for standard genome sequencing and annotation.</title>
        <authorList>
            <consortium name="The Broad Institute Genomics Platform"/>
            <consortium name="The Broad Institute Genome Sequencing Center for Infectious Disease"/>
            <person name="Wu L."/>
            <person name="Ma J."/>
        </authorList>
    </citation>
    <scope>NUCLEOTIDE SEQUENCE [LARGE SCALE GENOMIC DNA]</scope>
    <source>
        <strain evidence="3">JCM 18424</strain>
    </source>
</reference>
<dbReference type="EMBL" id="BAABKE010000010">
    <property type="protein sequence ID" value="GAA5103989.1"/>
    <property type="molecule type" value="Genomic_DNA"/>
</dbReference>
<evidence type="ECO:0000313" key="3">
    <source>
        <dbReference type="Proteomes" id="UP001500631"/>
    </source>
</evidence>
<proteinExistence type="predicted"/>
<dbReference type="RefSeq" id="WP_077926644.1">
    <property type="nucleotide sequence ID" value="NZ_BAABKE010000010.1"/>
</dbReference>
<protein>
    <submittedName>
        <fullName evidence="2">VUT family protein</fullName>
    </submittedName>
</protein>
<organism evidence="2 3">
    <name type="scientific">Wohlfahrtiimonas larvae</name>
    <dbReference type="NCBI Taxonomy" id="1157986"/>
    <lineage>
        <taxon>Bacteria</taxon>
        <taxon>Pseudomonadati</taxon>
        <taxon>Pseudomonadota</taxon>
        <taxon>Gammaproteobacteria</taxon>
        <taxon>Cardiobacteriales</taxon>
        <taxon>Ignatzschineriaceae</taxon>
        <taxon>Wohlfahrtiimonas</taxon>
    </lineage>
</organism>
<keyword evidence="3" id="KW-1185">Reference proteome</keyword>
<keyword evidence="1" id="KW-0812">Transmembrane</keyword>
<feature type="transmembrane region" description="Helical" evidence="1">
    <location>
        <begin position="5"/>
        <end position="20"/>
    </location>
</feature>
<feature type="transmembrane region" description="Helical" evidence="1">
    <location>
        <begin position="26"/>
        <end position="45"/>
    </location>
</feature>
<dbReference type="PANTHER" id="PTHR34300:SF2">
    <property type="entry name" value="QUEUOSINE PRECURSOR TRANSPORTER-RELATED"/>
    <property type="match status" value="1"/>
</dbReference>
<sequence>MKYIYLVAYVASVLVANLLLDHFIELPFFGLLSYGTIFFAFVFTLRDHLHRYSLNFALLGIALALLVNTICAFYFEIPWRFLLASFLAILFSELMNTGVFEKLKQHSWHVRVLASNAASVPIDSTLFTFIAFYGIFELPMMAEIIFADIIAKFLIASTIISKVFIIKPKNNESTTLTTH</sequence>
<feature type="transmembrane region" description="Helical" evidence="1">
    <location>
        <begin position="81"/>
        <end position="100"/>
    </location>
</feature>
<dbReference type="InterPro" id="IPR003744">
    <property type="entry name" value="YhhQ"/>
</dbReference>
<feature type="transmembrane region" description="Helical" evidence="1">
    <location>
        <begin position="142"/>
        <end position="165"/>
    </location>
</feature>
<keyword evidence="1" id="KW-1133">Transmembrane helix</keyword>
<feature type="transmembrane region" description="Helical" evidence="1">
    <location>
        <begin position="112"/>
        <end position="136"/>
    </location>
</feature>